<reference evidence="1 2" key="1">
    <citation type="journal article" date="2013" name="BMC Microbiol.">
        <title>Identification of the type II cytochrome c maturation pathway in anammox bacteria by comparative genomics.</title>
        <authorList>
            <person name="Ferousi C."/>
            <person name="Speth D.R."/>
            <person name="Reimann J."/>
            <person name="Op den Camp H.J."/>
            <person name="Allen J.W."/>
            <person name="Keltjens J.T."/>
            <person name="Jetten M.S."/>
        </authorList>
    </citation>
    <scope>NUCLEOTIDE SEQUENCE [LARGE SCALE GENOMIC DNA]</scope>
    <source>
        <strain evidence="1">RU1</strain>
    </source>
</reference>
<dbReference type="PATRIC" id="fig|380242.3.peg.3293"/>
<proteinExistence type="predicted"/>
<accession>A0A0M2URE7</accession>
<evidence type="ECO:0000313" key="2">
    <source>
        <dbReference type="Proteomes" id="UP000034954"/>
    </source>
</evidence>
<keyword evidence="2" id="KW-1185">Reference proteome</keyword>
<evidence type="ECO:0000313" key="1">
    <source>
        <dbReference type="EMBL" id="KKO18638.1"/>
    </source>
</evidence>
<dbReference type="Proteomes" id="UP000034954">
    <property type="component" value="Unassembled WGS sequence"/>
</dbReference>
<gene>
    <name evidence="1" type="ORF">BROFUL_02655</name>
</gene>
<sequence>MKPSNRGFPSEFDWKLYPHAEDLLAGHIDKFLHNNNFARELASAIERDTSTRFPDWIDHMVLPEDVLSATAMKEAGFEEAGHPEAPPGMRVFIHRGAIFFPVLLTKKRFTEVALKPERLDHFIQVMGKGFSLQGSIYGPYRKAIVSAQGDHILSAVERRGYNGFCVSEKATEDTGEYRQALEGFFCRQRYYESLEDGMHAVQKLIEDTCKRLTPARATDAFFRAERAYWERRNWAGQIQKARQDRLGLGWGNHDHHTYRSSRENFTRLIKIFETLGFVCREQFFAGEEAGWGAQVLEHPECNIVLFTDIDLLKEERDKDFAREGLTQTSHRGTVGLWVELHGESILQSGLHHLAARFDFEKLSAGLKQSNVNTMPPFSYFEFLKQAFTDGETWRVDTKRLDDLLKKGSITGTQRETFHKTGAISSHLENIQRTQGFKGFNQHSVSAIITATDPRKYKVQETQRI</sequence>
<dbReference type="AlphaFoldDB" id="A0A0M2URE7"/>
<organism evidence="1 2">
    <name type="scientific">Candidatus Brocadia fulgida</name>
    <dbReference type="NCBI Taxonomy" id="380242"/>
    <lineage>
        <taxon>Bacteria</taxon>
        <taxon>Pseudomonadati</taxon>
        <taxon>Planctomycetota</taxon>
        <taxon>Candidatus Brocadiia</taxon>
        <taxon>Candidatus Brocadiales</taxon>
        <taxon>Candidatus Brocadiaceae</taxon>
        <taxon>Candidatus Brocadia</taxon>
    </lineage>
</organism>
<name>A0A0M2URE7_9BACT</name>
<comment type="caution">
    <text evidence="1">The sequence shown here is derived from an EMBL/GenBank/DDBJ whole genome shotgun (WGS) entry which is preliminary data.</text>
</comment>
<dbReference type="EMBL" id="LAQJ01000243">
    <property type="protein sequence ID" value="KKO18638.1"/>
    <property type="molecule type" value="Genomic_DNA"/>
</dbReference>
<protein>
    <submittedName>
        <fullName evidence="1">Uncharacterized protein</fullName>
    </submittedName>
</protein>